<dbReference type="Pfam" id="PF08393">
    <property type="entry name" value="DHC_N2"/>
    <property type="match status" value="2"/>
</dbReference>
<evidence type="ECO:0000256" key="12">
    <source>
        <dbReference type="ARBA" id="ARBA00023017"/>
    </source>
</evidence>
<dbReference type="Proteomes" id="UP001623349">
    <property type="component" value="Unassembled WGS sequence"/>
</dbReference>
<dbReference type="Gene3D" id="1.20.58.1120">
    <property type="match status" value="1"/>
</dbReference>
<dbReference type="Pfam" id="PF12777">
    <property type="entry name" value="MT"/>
    <property type="match status" value="1"/>
</dbReference>
<dbReference type="Pfam" id="PF12780">
    <property type="entry name" value="AAA_8"/>
    <property type="match status" value="2"/>
</dbReference>
<evidence type="ECO:0000256" key="13">
    <source>
        <dbReference type="ARBA" id="ARBA00023054"/>
    </source>
</evidence>
<dbReference type="InterPro" id="IPR042222">
    <property type="entry name" value="Dynein_2_N"/>
</dbReference>
<feature type="coiled-coil region" evidence="20">
    <location>
        <begin position="3215"/>
        <end position="3298"/>
    </location>
</feature>
<dbReference type="Pfam" id="PF18198">
    <property type="entry name" value="AAA_lid_11"/>
    <property type="match status" value="1"/>
</dbReference>
<dbReference type="InterPro" id="IPR035706">
    <property type="entry name" value="AAA_9"/>
</dbReference>
<feature type="domain" description="AAA+ ATPase" evidence="22">
    <location>
        <begin position="1764"/>
        <end position="1910"/>
    </location>
</feature>
<name>A0ABQ0F3J0_APOSI</name>
<keyword evidence="16" id="KW-0505">Motor protein</keyword>
<feature type="coiled-coil region" evidence="20">
    <location>
        <begin position="2999"/>
        <end position="3079"/>
    </location>
</feature>
<dbReference type="InterPro" id="IPR043157">
    <property type="entry name" value="Dynein_AAA1S"/>
</dbReference>
<dbReference type="Gene3D" id="1.20.920.30">
    <property type="match status" value="1"/>
</dbReference>
<evidence type="ECO:0000256" key="3">
    <source>
        <dbReference type="ARBA" id="ARBA00004245"/>
    </source>
</evidence>
<keyword evidence="24" id="KW-1185">Reference proteome</keyword>
<gene>
    <name evidence="23" type="ORF">APTSU1_000907700</name>
</gene>
<dbReference type="SUPFAM" id="SSF52540">
    <property type="entry name" value="P-loop containing nucleoside triphosphate hydrolases"/>
    <property type="match status" value="4"/>
</dbReference>
<dbReference type="Pfam" id="PF21264">
    <property type="entry name" value="DYNC2H1_AAA_dom"/>
    <property type="match status" value="1"/>
</dbReference>
<dbReference type="InterPro" id="IPR049400">
    <property type="entry name" value="DYNC2H1_AAA_dom"/>
</dbReference>
<dbReference type="Gene3D" id="3.40.50.300">
    <property type="entry name" value="P-loop containing nucleotide triphosphate hydrolases"/>
    <property type="match status" value="5"/>
</dbReference>
<dbReference type="InterPro" id="IPR041228">
    <property type="entry name" value="Dynein_C"/>
</dbReference>
<evidence type="ECO:0000256" key="15">
    <source>
        <dbReference type="ARBA" id="ARBA00023136"/>
    </source>
</evidence>
<dbReference type="InterPro" id="IPR004273">
    <property type="entry name" value="Dynein_heavy_D6_P-loop"/>
</dbReference>
<evidence type="ECO:0000256" key="18">
    <source>
        <dbReference type="ARBA" id="ARBA00023273"/>
    </source>
</evidence>
<dbReference type="EMBL" id="BAAFST010000009">
    <property type="protein sequence ID" value="GAB1293844.1"/>
    <property type="molecule type" value="Genomic_DNA"/>
</dbReference>
<reference evidence="23 24" key="1">
    <citation type="submission" date="2024-08" db="EMBL/GenBank/DDBJ databases">
        <title>The draft genome of Apodemus speciosus.</title>
        <authorList>
            <person name="Nabeshima K."/>
            <person name="Suzuki S."/>
            <person name="Onuma M."/>
        </authorList>
    </citation>
    <scope>NUCLEOTIDE SEQUENCE [LARGE SCALE GENOMIC DNA]</scope>
    <source>
        <strain evidence="23">IB14-021</strain>
    </source>
</reference>
<evidence type="ECO:0000256" key="6">
    <source>
        <dbReference type="ARBA" id="ARBA00022475"/>
    </source>
</evidence>
<dbReference type="Pfam" id="PF12781">
    <property type="entry name" value="AAA_9"/>
    <property type="match status" value="1"/>
</dbReference>
<dbReference type="InterPro" id="IPR054354">
    <property type="entry name" value="DYNC2H1-like_lid"/>
</dbReference>
<evidence type="ECO:0000256" key="21">
    <source>
        <dbReference type="SAM" id="MobiDB-lite"/>
    </source>
</evidence>
<dbReference type="SUPFAM" id="SSF90257">
    <property type="entry name" value="Myosin rod fragments"/>
    <property type="match status" value="1"/>
</dbReference>
<evidence type="ECO:0000256" key="19">
    <source>
        <dbReference type="ARBA" id="ARBA00023902"/>
    </source>
</evidence>
<evidence type="ECO:0000256" key="16">
    <source>
        <dbReference type="ARBA" id="ARBA00023175"/>
    </source>
</evidence>
<dbReference type="Pfam" id="PF18199">
    <property type="entry name" value="Dynein_C"/>
    <property type="match status" value="1"/>
</dbReference>
<keyword evidence="15" id="KW-0472">Membrane</keyword>
<keyword evidence="9" id="KW-0547">Nucleotide-binding</keyword>
<dbReference type="Gene3D" id="3.20.180.20">
    <property type="entry name" value="Dynein heavy chain, N-terminal domain 2"/>
    <property type="match status" value="2"/>
</dbReference>
<dbReference type="InterPro" id="IPR024743">
    <property type="entry name" value="Dynein_HC_stalk"/>
</dbReference>
<sequence>MAGSLGDVRKLFLFTTTQNYFGLRPELWDQAPLSNCPEVNNFLDDGNQMLLRVQRCDTGLAFSNTIDFDDTKDKVLVFFKLRPEVITDSNLHNNILVSSMLESPINSLYQAVRQVFAPMLLKDQEWSRNFDPKLQNLLSELEAGLGVVLRKSDTNLPKLKLKEDDTRGILTPSDEFQFWMEQAHRGGKQISKERAGYFKELFETIAREFYNLDSLSLLEVVDLVETTRDVVDDVWRQTEHDHYPESRMLHLLDVIGGSFGRFVQKKLGSLKLWEDPYYLVKENLKAGISVCEQWVIVCSHLTGQVWQRYVPHPWKSEKYFPETLDKLGKRLEEVLAIRTIHEKLLYFLPASEERIVCLSRVFEPFTGVNPVQYNPYTEPLWKAAVSQYEKIIAPAEQKIAGKLKNYISEIQDSPQQLLQAFLKYKELVKRPTISKELMLERETLLARLGDSAKEGNWTSPSPPTARFFPCRLPYDFRLDFENRCRGIPGDASGPLSGKNLSEVVNNIVWVRQLELKVDDTIKIAEALLSDLSGFRSFHRSAEDLLDQFKLYEQEQFDDWSREVQSGLSDSRSGLCIEANSRIMELDPNDGALKVHYSDRLVILLREVRQLSALGFVIPAKIQQVANVAQKFCKQAIILKQVAHFYNSIDQQMIQSQRPMMLQSALAFEQIIKNSKAGSGGKSQITWDNPKELEGYIQKLQNAAERLATENRRLRKWHTTFCEKVVILMNIDLLRQQQRWKDGLQELRTGLASVAAQGFQPSDMRAWRQHWNHQLYKALEHQYQMGLEALNENLPEISVDLTYKQGRLQFRPPFEEIRAKYYREMKRFIGIPNQFKGVGEAGDESIFSVMIDRNASGFLTIYSKAEDLFRRLSAVLHQHKEWVVIGQVDMEALVEKNLSTVHDWEKNFKALKIKGKEVERLPSAVKVDCLNINCSPVKTVIDDLIQKLFDLLVLSLKKSIQTHIHEIDTFVTEAMKVLTVIPQSVEEIGDTNLQYSHLQDRRPEILPLFQEAEDKNRLLRTVAGGGVETVSNLRAKWDKFELMMESHQLMIKDQIEVMKGNVKSRLQIYYQELDKFKARWDQLKPGDDIIETGQQNTMDQSAKSIKEKKIEFDDLEAIRKKLVDDCHHFGLEEPNFSMAYSISKDIESCAQIWALYEEFQQGLQEMAKEDWITYRTKIYLFEEFLINWHERLRKVEEHSVMTVKLQSEVDRYKIIIPILKYVRGEHLSPDHWLDLFRLLGLPRGTTSDLKDLNSRAQGEVTIREALRELDLWGVGAVFSLIDYEDSQNRTIKLIKDWKDIVNQVGDNRCLLQSLKDSPYYKGFEDKVSIWERKLAQLDEYLQNLNHIQRKWVYLEPIFGRGALPKEQTRFNKVDEDFRSIMMDIRKDSRVTTLTTHAGIRNTLLTILDQLQRCQKSLNEFLEEKRSAFPRFYFIGDDDLLEILGQSTNPSVIQSHLKKLFAAVGSLSSHYTCVATALRYRHSQDQRTPQRTPQVRVSPVFFPWHCPDRLVSDLLDLGYCVDSAWVVIQSLRECCFCFLGINSVCFDEESKHITAMKSLEGEVVPFKIFSLRRLVRPLHSNGFQVNQAWLNDLALEMKQTLKQLLKECVTAGRSSQDNCILCLAEQIKFTEDVENAIKDHSLHQIEAQLVAKLERYTSVDTSSEDPGNSESGILELKLKALILDIIHNIDIVKQLNQVQVHTTDDWAWKKQVRFYMKSDHTCYVQMVDSELQYTYEYQGNAPKLVYTPLTDKCYLTLTQAMKMGLGGNPYGPAGTGKTESVKALGGLLGRQVLVFNCDEGIDVKSMGRIFVGLVKCGAWGCFDEFNRLEEAVLSAVSMQIQTIQDALKNHRTVCELLGKEVEINANSGIFITMNPAGKGYGGRQKLPDNLKQLFRPVAMSRPDNDLIAEVILYSEGFKDAKELGRKLVAIFNLSRELLTPQQHYDWGLRALKTVLRGSGNLLRQLKKNSTKQDVNENHIVVQALRLNTMSKFTFADCTRFDALIKDVFPGIDFKEVEYDELSSALKQVFEEANYEVIPNQMKKALELYEQLRQRTGVVIVGPSGAGKSTLWRMLRAALCKIGKVVKQYTMNPKAMPRHQLLGHIDMDTREWSDGVLTNSARQVVREPQDVSSWIICDGDIDPEWIESLNSVLDDNRLLTMPSGERIQFGPNVNFVFETHDLSCASPATISRMGMIFLSDEETDLNSLIKSWLRNQPLEYRSNLETWIGDYFSKALQWVLKQNDCVVETSLVGTVMNGLSHLHGCKHHDQFIINLIRGLGGNLNMKSRLEFTKEVFNWARETPPDSHRPMDTYYDCDRGQLASYVLKKPESLTADDFSNGHTLPVIQTPDMQRGLDYFKPWLSSDTKQPFILVGPEGCGKGMLLRYAFSQLRSTEIATIHCSAQTTSRHLLQKLSQTCMVISTNTGRVYRPKDCERLVLYLKDINLPKLDKWGTSTLVAFLQQVLTYQGFYDENLEWVGLENIQIVASMSAGGRLGRHKLTTRFTSIVRLCAVDYPEREQLQTIYGAYLEAVLHKNLKNHSIWGSSSKIYLLAGSMVQLYEQVRAKFTVDDYSHYFFTPCILTQWVLGLFRYDLEGGSSNHPLDYVLEIVAYEARRLFRDKIVGVKELHLFDSILTSVLQGDWGSDILDNMADSFYVTWGAQHISGAKTAPGQPLPPHGKPLGKLTSADLKDVIKKGLIHYGRDNQNLDILLFQEVLEYMSRIDRVLSFPGGSLLLAGRSGVGRRTVTSLVSHMHGAVLHLAGIEAQQVVLLLEDYQFVHPTFLEMINSLLSSGEVPGLYTLEELEPLLLPLKDQASQDGFFGPVFNYFTYRIQQNLHIVLIMDSANLNFIINCESNPALHKKCQVLWMEGWSDSSMRKIPEMLFSETDGEEKHEKKRKDEKKKNSVRGQTLKEHRIDRDHCTHSGQILKEHRGYGCLCFEERSCVRSYLRFDPDFIKSFLFIHESCKAYGATPSRYMTFLHVYSAISSSKRKELLKRQSHLQAGVSKLNEAKALVDELNRKAGEQSILLRIKQDEADSALQEITVSMQDASEQKTELERLKQRIAEEVVKIEERKSKIDDELKEVQPLVNEAKLAVGNIRPESLSEIRSLRMPPDVIRDILEGVLRLMGIFDTSWVSMKSFLAKRGVREDIATFDARNIPKEIRESVEELLFKNKASFDPKNAKRASTAAAPLAAWVKANVQYSHVLERIQPLETEQSGLELNLKKTEDRKRKLEDLLNSVGQKVSELKEKFQSRTSEAAKLEAEVSRAQETIRAAEVLISQLDREHRRWNAQVAEIAEELATLPRRAQLAAAFITYLSAAPEGLRRSCLDEWTKAAGLEKFDLRRFLCTESEQLIWKSEGLPSDDLSIENALVILQSRVCPFLIDPSSQATEWLKAHLKDSHLEVINQQKVSLCSPGCPGTRSVDQADLELRNPPAYASQVLGLQDSNFITALELAVRFGKTLIIQEMDGVEPVLYPLLRRDLVAQGPRYVVQIGDKIIDYNEDFRLFLSTRNPNPFIPPDAASIVTEVNFTTTRSGLRGQLLALTIQHEKPDLEEQKTKLLQQEEDKKIQLARLEESLLETLATSQGNILENKDLIESLNQTKASSALIQDSLKESYKLQISLDQERDAYLPLAESASKMYFIISDLSKINNMYRFSLASFLRLFQRALQNKQDSENTEQRIQCLVNSLKHMVYEYICRCLFKVNHIENRLGFYLTEMMDTDLADQLMFALHFVRGMHPELFQENEWDTFTGVVVGDMLRKARIRDQLPSWIDQERSWAVATLKISLPGLYQTLCFEDGALWRTYYHHSMCEQEFPSILAKKVSLFQQVLVVQALRPDRLQSAMALFACKALGLKELSPLPLNLKRLYKETLEIEPILIIISPGADPSQELQELASAARSGECYHQVAMGQGQADLAIQMLKECARNGDWLCLKNLHLVVSWLPVLEKELNTLQPKESFRLWLTAEVHPNFTPILLQSSLKITYESPPGLKKNLMRTYESWTPEQISKRDNIHRAHALFSLAWFHAACQERRNYIPQGWTKFYEFSLSDLRAGYHVIDRLFDGTKDVQWEFVHGLLENSIYGGRIDNYFDLRVLQSYLKQFFNSSIIDVLNQRNKKSIFPYSISLPNSCSILDYRAVIEKLPEDDKPSFFGLPANIARSSQRMTSSQVISQLRILGRSVTAGCKFDREIWSNELSPVLNLWKKLNQNSNLIHQKVSPPSDRQGSPILSFIILEQFNAIRLVQSVHQSLAALSKVIRGTTLLSSEVQKLASALLNQKCPLTWQSRWEGPEDPLQYLRGLVARTLAIQTSLSNWVEKAEKQVLLADTLDLSELFHPDTFLNALRQETARATGCSVDSLKFVASWKGRLQEAKLQIKISGLLLEGCSFDGNRLSENQHDSPSVSSVLPCYMGWTPQGSYGPYSPDECISLPVYTSAERDRVVTNIDVPCGGNQDQWIQCGAALFLKNQ</sequence>
<keyword evidence="14" id="KW-0969">Cilium</keyword>
<accession>A0ABQ0F3J0</accession>
<evidence type="ECO:0000256" key="2">
    <source>
        <dbReference type="ARBA" id="ARBA00004202"/>
    </source>
</evidence>
<evidence type="ECO:0000256" key="4">
    <source>
        <dbReference type="ARBA" id="ARBA00008887"/>
    </source>
</evidence>
<dbReference type="InterPro" id="IPR026983">
    <property type="entry name" value="DHC"/>
</dbReference>
<dbReference type="Gene3D" id="1.10.8.1220">
    <property type="match status" value="1"/>
</dbReference>
<dbReference type="Gene3D" id="1.20.140.100">
    <property type="entry name" value="Dynein heavy chain, N-terminal domain 2"/>
    <property type="match status" value="1"/>
</dbReference>
<dbReference type="InterPro" id="IPR043160">
    <property type="entry name" value="Dynein_C_barrel"/>
</dbReference>
<evidence type="ECO:0000259" key="22">
    <source>
        <dbReference type="SMART" id="SM00382"/>
    </source>
</evidence>
<evidence type="ECO:0000256" key="17">
    <source>
        <dbReference type="ARBA" id="ARBA00023212"/>
    </source>
</evidence>
<keyword evidence="10" id="KW-0970">Cilium biogenesis/degradation</keyword>
<dbReference type="InterPro" id="IPR027417">
    <property type="entry name" value="P-loop_NTPase"/>
</dbReference>
<dbReference type="Gene3D" id="3.10.490.20">
    <property type="match status" value="1"/>
</dbReference>
<keyword evidence="7" id="KW-0963">Cytoplasm</keyword>
<dbReference type="InterPro" id="IPR035699">
    <property type="entry name" value="AAA_6"/>
</dbReference>
<keyword evidence="13 20" id="KW-0175">Coiled coil</keyword>
<evidence type="ECO:0000256" key="8">
    <source>
        <dbReference type="ARBA" id="ARBA00022701"/>
    </source>
</evidence>
<dbReference type="Pfam" id="PF12775">
    <property type="entry name" value="AAA_7"/>
    <property type="match status" value="1"/>
</dbReference>
<evidence type="ECO:0000256" key="7">
    <source>
        <dbReference type="ARBA" id="ARBA00022490"/>
    </source>
</evidence>
<dbReference type="Gene3D" id="1.20.1270.280">
    <property type="match status" value="1"/>
</dbReference>
<evidence type="ECO:0000256" key="20">
    <source>
        <dbReference type="SAM" id="Coils"/>
    </source>
</evidence>
<protein>
    <recommendedName>
        <fullName evidence="19">Cytoplasmic dynein 2 heavy chain 1</fullName>
    </recommendedName>
</protein>
<keyword evidence="11" id="KW-0067">ATP-binding</keyword>
<dbReference type="InterPro" id="IPR013602">
    <property type="entry name" value="Dynein_heavy_linker"/>
</dbReference>
<feature type="region of interest" description="Disordered" evidence="21">
    <location>
        <begin position="2881"/>
        <end position="2907"/>
    </location>
</feature>
<dbReference type="Gene3D" id="1.10.8.710">
    <property type="match status" value="1"/>
</dbReference>
<dbReference type="InterPro" id="IPR041658">
    <property type="entry name" value="AAA_lid_11"/>
</dbReference>
<dbReference type="PANTHER" id="PTHR46532:SF15">
    <property type="entry name" value="CYTOPLASMIC DYNEIN 2 HEAVY CHAIN 1"/>
    <property type="match status" value="1"/>
</dbReference>
<dbReference type="Pfam" id="PF12774">
    <property type="entry name" value="AAA_6"/>
    <property type="match status" value="1"/>
</dbReference>
<evidence type="ECO:0000313" key="23">
    <source>
        <dbReference type="EMBL" id="GAB1293844.1"/>
    </source>
</evidence>
<dbReference type="Pfam" id="PF08385">
    <property type="entry name" value="DHC_N1"/>
    <property type="match status" value="2"/>
</dbReference>
<dbReference type="InterPro" id="IPR024317">
    <property type="entry name" value="Dynein_heavy_chain_D4_dom"/>
</dbReference>
<dbReference type="Gene3D" id="1.20.920.20">
    <property type="match status" value="1"/>
</dbReference>
<keyword evidence="5" id="KW-0217">Developmental protein</keyword>
<evidence type="ECO:0000313" key="24">
    <source>
        <dbReference type="Proteomes" id="UP001623349"/>
    </source>
</evidence>
<dbReference type="SMART" id="SM00382">
    <property type="entry name" value="AAA"/>
    <property type="match status" value="3"/>
</dbReference>
<proteinExistence type="inferred from homology"/>
<dbReference type="Gene3D" id="1.10.8.720">
    <property type="entry name" value="Region D6 of dynein motor"/>
    <property type="match status" value="1"/>
</dbReference>
<evidence type="ECO:0000256" key="9">
    <source>
        <dbReference type="ARBA" id="ARBA00022741"/>
    </source>
</evidence>
<evidence type="ECO:0000256" key="14">
    <source>
        <dbReference type="ARBA" id="ARBA00023069"/>
    </source>
</evidence>
<feature type="domain" description="AAA+ ATPase" evidence="22">
    <location>
        <begin position="2051"/>
        <end position="2207"/>
    </location>
</feature>
<dbReference type="InterPro" id="IPR013594">
    <property type="entry name" value="Dynein_heavy_tail"/>
</dbReference>
<evidence type="ECO:0000256" key="1">
    <source>
        <dbReference type="ARBA" id="ARBA00004138"/>
    </source>
</evidence>
<dbReference type="Pfam" id="PF22597">
    <property type="entry name" value="DYN_lid"/>
    <property type="match status" value="1"/>
</dbReference>
<dbReference type="Gene3D" id="6.10.140.1060">
    <property type="match status" value="1"/>
</dbReference>
<keyword evidence="6" id="KW-1003">Cell membrane</keyword>
<evidence type="ECO:0000256" key="5">
    <source>
        <dbReference type="ARBA" id="ARBA00022473"/>
    </source>
</evidence>
<organism evidence="23 24">
    <name type="scientific">Apodemus speciosus</name>
    <name type="common">Large Japanese field mouse</name>
    <dbReference type="NCBI Taxonomy" id="105296"/>
    <lineage>
        <taxon>Eukaryota</taxon>
        <taxon>Metazoa</taxon>
        <taxon>Chordata</taxon>
        <taxon>Craniata</taxon>
        <taxon>Vertebrata</taxon>
        <taxon>Euteleostomi</taxon>
        <taxon>Mammalia</taxon>
        <taxon>Eutheria</taxon>
        <taxon>Euarchontoglires</taxon>
        <taxon>Glires</taxon>
        <taxon>Rodentia</taxon>
        <taxon>Myomorpha</taxon>
        <taxon>Muroidea</taxon>
        <taxon>Muridae</taxon>
        <taxon>Murinae</taxon>
        <taxon>Apodemus</taxon>
    </lineage>
</organism>
<evidence type="ECO:0000256" key="10">
    <source>
        <dbReference type="ARBA" id="ARBA00022794"/>
    </source>
</evidence>
<keyword evidence="17" id="KW-0206">Cytoskeleton</keyword>
<keyword evidence="8" id="KW-0493">Microtubule</keyword>
<evidence type="ECO:0000256" key="11">
    <source>
        <dbReference type="ARBA" id="ARBA00022840"/>
    </source>
</evidence>
<dbReference type="InterPro" id="IPR042219">
    <property type="entry name" value="AAA_lid_11_sf"/>
</dbReference>
<keyword evidence="18" id="KW-0966">Cell projection</keyword>
<feature type="domain" description="AAA+ ATPase" evidence="22">
    <location>
        <begin position="2363"/>
        <end position="2511"/>
    </location>
</feature>
<keyword evidence="12" id="KW-0243">Dynein</keyword>
<comment type="subcellular location">
    <subcellularLocation>
        <location evidence="2">Cell membrane</location>
        <topology evidence="2">Peripheral membrane protein</topology>
    </subcellularLocation>
    <subcellularLocation>
        <location evidence="1">Cell projection</location>
        <location evidence="1">Cilium</location>
    </subcellularLocation>
    <subcellularLocation>
        <location evidence="3">Cytoplasm</location>
        <location evidence="3">Cytoskeleton</location>
    </subcellularLocation>
</comment>
<dbReference type="InterPro" id="IPR003593">
    <property type="entry name" value="AAA+_ATPase"/>
</dbReference>
<comment type="similarity">
    <text evidence="4">Belongs to the dynein heavy chain family.</text>
</comment>
<dbReference type="Pfam" id="PF03028">
    <property type="entry name" value="Dynein_heavy"/>
    <property type="match status" value="1"/>
</dbReference>
<comment type="caution">
    <text evidence="23">The sequence shown here is derived from an EMBL/GenBank/DDBJ whole genome shotgun (WGS) entry which is preliminary data.</text>
</comment>
<dbReference type="PANTHER" id="PTHR46532">
    <property type="entry name" value="MALE FERTILITY FACTOR KL5"/>
    <property type="match status" value="1"/>
</dbReference>
<dbReference type="InterPro" id="IPR042228">
    <property type="entry name" value="Dynein_linker_3"/>
</dbReference>